<proteinExistence type="predicted"/>
<dbReference type="Pfam" id="PF03732">
    <property type="entry name" value="Retrotrans_gag"/>
    <property type="match status" value="1"/>
</dbReference>
<keyword evidence="1" id="KW-0863">Zinc-finger</keyword>
<dbReference type="GO" id="GO:0003676">
    <property type="term" value="F:nucleic acid binding"/>
    <property type="evidence" value="ECO:0007669"/>
    <property type="project" value="InterPro"/>
</dbReference>
<dbReference type="PANTHER" id="PTHR34482:SF36">
    <property type="entry name" value="RETROTRANSPOSON GAG DOMAIN-CONTAINING PROTEIN"/>
    <property type="match status" value="1"/>
</dbReference>
<accession>A0AAD8HPM9</accession>
<feature type="compositionally biased region" description="Polar residues" evidence="2">
    <location>
        <begin position="8"/>
        <end position="23"/>
    </location>
</feature>
<dbReference type="Gene3D" id="4.10.60.10">
    <property type="entry name" value="Zinc finger, CCHC-type"/>
    <property type="match status" value="1"/>
</dbReference>
<dbReference type="AlphaFoldDB" id="A0AAD8HPM9"/>
<dbReference type="InterPro" id="IPR001878">
    <property type="entry name" value="Znf_CCHC"/>
</dbReference>
<dbReference type="SMART" id="SM00343">
    <property type="entry name" value="ZnF_C2HC"/>
    <property type="match status" value="1"/>
</dbReference>
<evidence type="ECO:0000256" key="2">
    <source>
        <dbReference type="SAM" id="MobiDB-lite"/>
    </source>
</evidence>
<dbReference type="SUPFAM" id="SSF57756">
    <property type="entry name" value="Retrovirus zinc finger-like domains"/>
    <property type="match status" value="1"/>
</dbReference>
<dbReference type="InterPro" id="IPR036875">
    <property type="entry name" value="Znf_CCHC_sf"/>
</dbReference>
<reference evidence="4" key="1">
    <citation type="submission" date="2023-02" db="EMBL/GenBank/DDBJ databases">
        <title>Genome of toxic invasive species Heracleum sosnowskyi carries increased number of genes despite the absence of recent whole-genome duplications.</title>
        <authorList>
            <person name="Schelkunov M."/>
            <person name="Shtratnikova V."/>
            <person name="Makarenko M."/>
            <person name="Klepikova A."/>
            <person name="Omelchenko D."/>
            <person name="Novikova G."/>
            <person name="Obukhova E."/>
            <person name="Bogdanov V."/>
            <person name="Penin A."/>
            <person name="Logacheva M."/>
        </authorList>
    </citation>
    <scope>NUCLEOTIDE SEQUENCE</scope>
    <source>
        <strain evidence="4">Hsosn_3</strain>
        <tissue evidence="4">Leaf</tissue>
    </source>
</reference>
<keyword evidence="5" id="KW-1185">Reference proteome</keyword>
<feature type="domain" description="CCHC-type" evidence="3">
    <location>
        <begin position="343"/>
        <end position="357"/>
    </location>
</feature>
<gene>
    <name evidence="4" type="ORF">POM88_035972</name>
</gene>
<dbReference type="Proteomes" id="UP001237642">
    <property type="component" value="Unassembled WGS sequence"/>
</dbReference>
<dbReference type="Pfam" id="PF00098">
    <property type="entry name" value="zf-CCHC"/>
    <property type="match status" value="1"/>
</dbReference>
<dbReference type="InterPro" id="IPR005162">
    <property type="entry name" value="Retrotrans_gag_dom"/>
</dbReference>
<organism evidence="4 5">
    <name type="scientific">Heracleum sosnowskyi</name>
    <dbReference type="NCBI Taxonomy" id="360622"/>
    <lineage>
        <taxon>Eukaryota</taxon>
        <taxon>Viridiplantae</taxon>
        <taxon>Streptophyta</taxon>
        <taxon>Embryophyta</taxon>
        <taxon>Tracheophyta</taxon>
        <taxon>Spermatophyta</taxon>
        <taxon>Magnoliopsida</taxon>
        <taxon>eudicotyledons</taxon>
        <taxon>Gunneridae</taxon>
        <taxon>Pentapetalae</taxon>
        <taxon>asterids</taxon>
        <taxon>campanulids</taxon>
        <taxon>Apiales</taxon>
        <taxon>Apiaceae</taxon>
        <taxon>Apioideae</taxon>
        <taxon>apioid superclade</taxon>
        <taxon>Tordylieae</taxon>
        <taxon>Tordyliinae</taxon>
        <taxon>Heracleum</taxon>
    </lineage>
</organism>
<sequence length="363" mass="41581">MPPRRNTRANSSTDQEGQQNTPPTGHLDPVVIQLLNTLTQQTTALAQQQQQQIQHQLLQQQQQQHQQQQHQQQQHQQVLPVVTFKSFQAAKPPEFKGSADLVEAKAWLKEMEKAFTLIEVTGEKKTEYASYFLKNEASYWWGTSKALEPEGLITWERFTELFLEKYFPDFMRDQMELKFLELKQGSMTVSQYDTKFTELSRFVPTYVDTEKKKAKRFQQGLRSWIRSKLAVLELDTYAAVVQKGMIAEGESDSYMRDKENKKIKVGTSDKVQSQGDLQSHPNKKPGSQPGRGTTFKKPNTGNAGPINRPPNNNQQVVSRPPLPECKTCGKRHPSICHRLSITCFKCNQKGHYARDCKTGILCH</sequence>
<feature type="compositionally biased region" description="Polar residues" evidence="2">
    <location>
        <begin position="269"/>
        <end position="280"/>
    </location>
</feature>
<protein>
    <recommendedName>
        <fullName evidence="3">CCHC-type domain-containing protein</fullName>
    </recommendedName>
</protein>
<dbReference type="PROSITE" id="PS50158">
    <property type="entry name" value="ZF_CCHC"/>
    <property type="match status" value="1"/>
</dbReference>
<evidence type="ECO:0000256" key="1">
    <source>
        <dbReference type="PROSITE-ProRule" id="PRU00047"/>
    </source>
</evidence>
<evidence type="ECO:0000259" key="3">
    <source>
        <dbReference type="PROSITE" id="PS50158"/>
    </source>
</evidence>
<feature type="region of interest" description="Disordered" evidence="2">
    <location>
        <begin position="1"/>
        <end position="29"/>
    </location>
</feature>
<evidence type="ECO:0000313" key="5">
    <source>
        <dbReference type="Proteomes" id="UP001237642"/>
    </source>
</evidence>
<keyword evidence="1" id="KW-0479">Metal-binding</keyword>
<dbReference type="EMBL" id="JAUIZM010000008">
    <property type="protein sequence ID" value="KAK1369880.1"/>
    <property type="molecule type" value="Genomic_DNA"/>
</dbReference>
<feature type="region of interest" description="Disordered" evidence="2">
    <location>
        <begin position="260"/>
        <end position="318"/>
    </location>
</feature>
<name>A0AAD8HPM9_9APIA</name>
<evidence type="ECO:0000313" key="4">
    <source>
        <dbReference type="EMBL" id="KAK1369880.1"/>
    </source>
</evidence>
<dbReference type="PANTHER" id="PTHR34482">
    <property type="entry name" value="DNA DAMAGE-INDUCIBLE PROTEIN 1-LIKE"/>
    <property type="match status" value="1"/>
</dbReference>
<comment type="caution">
    <text evidence="4">The sequence shown here is derived from an EMBL/GenBank/DDBJ whole genome shotgun (WGS) entry which is preliminary data.</text>
</comment>
<dbReference type="GO" id="GO:0008270">
    <property type="term" value="F:zinc ion binding"/>
    <property type="evidence" value="ECO:0007669"/>
    <property type="project" value="UniProtKB-KW"/>
</dbReference>
<keyword evidence="1" id="KW-0862">Zinc</keyword>
<reference evidence="4" key="2">
    <citation type="submission" date="2023-05" db="EMBL/GenBank/DDBJ databases">
        <authorList>
            <person name="Schelkunov M.I."/>
        </authorList>
    </citation>
    <scope>NUCLEOTIDE SEQUENCE</scope>
    <source>
        <strain evidence="4">Hsosn_3</strain>
        <tissue evidence="4">Leaf</tissue>
    </source>
</reference>